<feature type="domain" description="Barstar (barnase inhibitor)" evidence="2">
    <location>
        <begin position="49"/>
        <end position="145"/>
    </location>
</feature>
<dbReference type="RefSeq" id="WP_022771563.1">
    <property type="nucleotide sequence ID" value="NC_022576.1"/>
</dbReference>
<dbReference type="eggNOG" id="COG2732">
    <property type="taxonomic scope" value="Bacteria"/>
</dbReference>
<dbReference type="EMBL" id="CP004885">
    <property type="protein sequence ID" value="AGX86742.1"/>
    <property type="molecule type" value="Genomic_DNA"/>
</dbReference>
<dbReference type="STRING" id="946483.Cenrod_0634"/>
<evidence type="ECO:0000259" key="2">
    <source>
        <dbReference type="Pfam" id="PF01337"/>
    </source>
</evidence>
<dbReference type="SUPFAM" id="SSF52038">
    <property type="entry name" value="Barstar-related"/>
    <property type="match status" value="1"/>
</dbReference>
<organism evidence="3 4">
    <name type="scientific">Candidatus Symbiobacter mobilis CR</name>
    <dbReference type="NCBI Taxonomy" id="946483"/>
    <lineage>
        <taxon>Bacteria</taxon>
        <taxon>Pseudomonadati</taxon>
        <taxon>Pseudomonadota</taxon>
        <taxon>Betaproteobacteria</taxon>
        <taxon>Burkholderiales</taxon>
        <taxon>Comamonadaceae</taxon>
    </lineage>
</organism>
<dbReference type="InterPro" id="IPR000468">
    <property type="entry name" value="Barstar"/>
</dbReference>
<accession>U5N5V0</accession>
<dbReference type="KEGG" id="cbx:Cenrod_0634"/>
<dbReference type="InterPro" id="IPR035905">
    <property type="entry name" value="Barstar-like_sf"/>
</dbReference>
<dbReference type="HOGENOM" id="CLU_121832_0_1_4"/>
<evidence type="ECO:0000313" key="4">
    <source>
        <dbReference type="Proteomes" id="UP000017184"/>
    </source>
</evidence>
<dbReference type="PATRIC" id="fig|946483.4.peg.633"/>
<dbReference type="AlphaFoldDB" id="U5N5V0"/>
<protein>
    <recommendedName>
        <fullName evidence="2">Barstar (barnase inhibitor) domain-containing protein</fullName>
    </recommendedName>
</protein>
<comment type="similarity">
    <text evidence="1">Belongs to the barstar family.</text>
</comment>
<name>U5N5V0_9BURK</name>
<dbReference type="Proteomes" id="UP000017184">
    <property type="component" value="Chromosome"/>
</dbReference>
<evidence type="ECO:0000313" key="3">
    <source>
        <dbReference type="EMBL" id="AGX86742.1"/>
    </source>
</evidence>
<dbReference type="Pfam" id="PF01337">
    <property type="entry name" value="Barstar"/>
    <property type="match status" value="1"/>
</dbReference>
<dbReference type="OrthoDB" id="5295683at2"/>
<keyword evidence="4" id="KW-1185">Reference proteome</keyword>
<sequence length="191" mass="20908">MPLDSSPICVPSSLRIEALLASLRPNVVQSIQAYRVHELEEVARTAGHRFLRANLATAQSKQEVFDVLCQQFGLGATACKNFDALHDSLSDGTLKTAGYLGFIIVLEHLPCHAKFDKEAREQLLDTFRDAAEHWGEKKVPFRCFYSFSVALPAAGARGADADADAPAAARLLDVSLHALRMSSPFNPNLWS</sequence>
<dbReference type="Gene3D" id="3.30.370.10">
    <property type="entry name" value="Barstar-like"/>
    <property type="match status" value="1"/>
</dbReference>
<proteinExistence type="inferred from homology"/>
<gene>
    <name evidence="3" type="ORF">Cenrod_0634</name>
</gene>
<evidence type="ECO:0000256" key="1">
    <source>
        <dbReference type="ARBA" id="ARBA00006845"/>
    </source>
</evidence>
<reference evidence="3 4" key="1">
    <citation type="journal article" date="2013" name="Genome Biol.">
        <title>Genomic analysis reveals key aspects of prokaryotic symbiosis in the phototrophic consortium "Chlorochromatium aggregatum".</title>
        <authorList>
            <person name="Liu Z."/>
            <person name="Muller J."/>
            <person name="Li T."/>
            <person name="Alvey R.M."/>
            <person name="Vogl K."/>
            <person name="Frigaard N.U."/>
            <person name="Rockwell N.C."/>
            <person name="Boyd E.S."/>
            <person name="Tomsho L.P."/>
            <person name="Schuster S.C."/>
            <person name="Henke P."/>
            <person name="Rohde M."/>
            <person name="Overmann J."/>
            <person name="Bryant D.A."/>
        </authorList>
    </citation>
    <scope>NUCLEOTIDE SEQUENCE [LARGE SCALE GENOMIC DNA]</scope>
    <source>
        <strain evidence="3">CR</strain>
    </source>
</reference>